<keyword evidence="1" id="KW-0378">Hydrolase</keyword>
<evidence type="ECO:0000313" key="7">
    <source>
        <dbReference type="Proteomes" id="UP001408789"/>
    </source>
</evidence>
<keyword evidence="2" id="KW-0904">Protein phosphatase</keyword>
<dbReference type="GO" id="GO:0009507">
    <property type="term" value="C:chloroplast"/>
    <property type="evidence" value="ECO:0007669"/>
    <property type="project" value="TreeGrafter"/>
</dbReference>
<name>A0AAP0C448_9ASTR</name>
<dbReference type="GO" id="GO:2001070">
    <property type="term" value="F:starch binding"/>
    <property type="evidence" value="ECO:0007669"/>
    <property type="project" value="TreeGrafter"/>
</dbReference>
<reference evidence="6 7" key="1">
    <citation type="submission" date="2024-04" db="EMBL/GenBank/DDBJ databases">
        <title>The reference genome of an endangered Asteraceae, Deinandra increscens subsp. villosa, native to the Central Coast of California.</title>
        <authorList>
            <person name="Guilliams M."/>
            <person name="Hasenstab-Lehman K."/>
            <person name="Meyer R."/>
            <person name="Mcevoy S."/>
        </authorList>
    </citation>
    <scope>NUCLEOTIDE SEQUENCE [LARGE SCALE GENOMIC DNA]</scope>
    <source>
        <tissue evidence="6">Leaf</tissue>
    </source>
</reference>
<sequence length="221" mass="25242">MKSLAPFSSSSFTFASSPLDIKTFLPNLNKKPQSDLILPSKTLNPTAISCKTTQNENNESSTKTHKMEDYNTAMKRMMRNPYEYHHDLGMNYNLITENLIVGSQPQKPEDIDHLKEEQNVAYILNLQQDGDITYWNIDLESIVERCKQLGIRHMRRPARDFDPDSLRSMLPKAVSSLEWAVSEGKGRVYVHCTAGLGRAPAVAIAYMFWFSDMDVSYPFRP</sequence>
<feature type="domain" description="Tyrosine specific protein phosphatases" evidence="5">
    <location>
        <begin position="168"/>
        <end position="221"/>
    </location>
</feature>
<evidence type="ECO:0000256" key="2">
    <source>
        <dbReference type="ARBA" id="ARBA00022912"/>
    </source>
</evidence>
<dbReference type="PANTHER" id="PTHR46642:SF2">
    <property type="entry name" value="PHOSPHOGLUCAN PHOSPHATASE LSF2, CHLOROPLASTIC"/>
    <property type="match status" value="1"/>
</dbReference>
<dbReference type="InterPro" id="IPR020422">
    <property type="entry name" value="TYR_PHOSPHATASE_DUAL_dom"/>
</dbReference>
<evidence type="ECO:0000259" key="4">
    <source>
        <dbReference type="PROSITE" id="PS50054"/>
    </source>
</evidence>
<dbReference type="CDD" id="cd14526">
    <property type="entry name" value="DSP_laforin-like"/>
    <property type="match status" value="1"/>
</dbReference>
<organism evidence="6 7">
    <name type="scientific">Deinandra increscens subsp. villosa</name>
    <dbReference type="NCBI Taxonomy" id="3103831"/>
    <lineage>
        <taxon>Eukaryota</taxon>
        <taxon>Viridiplantae</taxon>
        <taxon>Streptophyta</taxon>
        <taxon>Embryophyta</taxon>
        <taxon>Tracheophyta</taxon>
        <taxon>Spermatophyta</taxon>
        <taxon>Magnoliopsida</taxon>
        <taxon>eudicotyledons</taxon>
        <taxon>Gunneridae</taxon>
        <taxon>Pentapetalae</taxon>
        <taxon>asterids</taxon>
        <taxon>campanulids</taxon>
        <taxon>Asterales</taxon>
        <taxon>Asteraceae</taxon>
        <taxon>Asteroideae</taxon>
        <taxon>Heliantheae alliance</taxon>
        <taxon>Madieae</taxon>
        <taxon>Madiinae</taxon>
        <taxon>Deinandra</taxon>
    </lineage>
</organism>
<gene>
    <name evidence="6" type="ORF">SSX86_031580</name>
</gene>
<dbReference type="AlphaFoldDB" id="A0AAP0C448"/>
<evidence type="ECO:0000313" key="6">
    <source>
        <dbReference type="EMBL" id="KAK9049451.1"/>
    </source>
</evidence>
<dbReference type="Gene3D" id="3.90.190.10">
    <property type="entry name" value="Protein tyrosine phosphatase superfamily"/>
    <property type="match status" value="1"/>
</dbReference>
<dbReference type="PROSITE" id="PS50054">
    <property type="entry name" value="TYR_PHOSPHATASE_DUAL"/>
    <property type="match status" value="1"/>
</dbReference>
<dbReference type="InterPro" id="IPR000387">
    <property type="entry name" value="Tyr_Pase_dom"/>
</dbReference>
<dbReference type="GO" id="GO:0005983">
    <property type="term" value="P:starch catabolic process"/>
    <property type="evidence" value="ECO:0007669"/>
    <property type="project" value="TreeGrafter"/>
</dbReference>
<dbReference type="PANTHER" id="PTHR46642">
    <property type="entry name" value="DUAL SPECIFICITY PHOSPHATASE, SUBGROUP, CATALYTIC DOMAIN"/>
    <property type="match status" value="1"/>
</dbReference>
<evidence type="ECO:0008006" key="8">
    <source>
        <dbReference type="Google" id="ProtNLM"/>
    </source>
</evidence>
<protein>
    <recommendedName>
        <fullName evidence="8">Phosphoglucan phosphatase LSF2, chloroplastic</fullName>
    </recommendedName>
</protein>
<dbReference type="EMBL" id="JBCNJP010006631">
    <property type="protein sequence ID" value="KAK9049451.1"/>
    <property type="molecule type" value="Genomic_DNA"/>
</dbReference>
<dbReference type="SUPFAM" id="SSF52799">
    <property type="entry name" value="(Phosphotyrosine protein) phosphatases II"/>
    <property type="match status" value="1"/>
</dbReference>
<comment type="caution">
    <text evidence="6">The sequence shown here is derived from an EMBL/GenBank/DDBJ whole genome shotgun (WGS) entry which is preliminary data.</text>
</comment>
<dbReference type="InterPro" id="IPR052832">
    <property type="entry name" value="Starch-Glucan_Phosphatase"/>
</dbReference>
<dbReference type="Proteomes" id="UP001408789">
    <property type="component" value="Unassembled WGS sequence"/>
</dbReference>
<feature type="domain" description="Tyrosine-protein phosphatase" evidence="4">
    <location>
        <begin position="91"/>
        <end position="221"/>
    </location>
</feature>
<proteinExistence type="predicted"/>
<dbReference type="InterPro" id="IPR045204">
    <property type="entry name" value="DSP_laforin-like"/>
</dbReference>
<keyword evidence="7" id="KW-1185">Reference proteome</keyword>
<dbReference type="Pfam" id="PF00782">
    <property type="entry name" value="DSPc"/>
    <property type="match status" value="1"/>
</dbReference>
<dbReference type="GO" id="GO:0004721">
    <property type="term" value="F:phosphoprotein phosphatase activity"/>
    <property type="evidence" value="ECO:0007669"/>
    <property type="project" value="UniProtKB-KW"/>
</dbReference>
<evidence type="ECO:0000256" key="3">
    <source>
        <dbReference type="ARBA" id="ARBA00023277"/>
    </source>
</evidence>
<dbReference type="InterPro" id="IPR029021">
    <property type="entry name" value="Prot-tyrosine_phosphatase-like"/>
</dbReference>
<accession>A0AAP0C448</accession>
<evidence type="ECO:0000259" key="5">
    <source>
        <dbReference type="PROSITE" id="PS50056"/>
    </source>
</evidence>
<dbReference type="PROSITE" id="PS50056">
    <property type="entry name" value="TYR_PHOSPHATASE_2"/>
    <property type="match status" value="1"/>
</dbReference>
<evidence type="ECO:0000256" key="1">
    <source>
        <dbReference type="ARBA" id="ARBA00022801"/>
    </source>
</evidence>
<keyword evidence="3" id="KW-0119">Carbohydrate metabolism</keyword>
<dbReference type="GO" id="GO:0019203">
    <property type="term" value="F:carbohydrate phosphatase activity"/>
    <property type="evidence" value="ECO:0007669"/>
    <property type="project" value="InterPro"/>
</dbReference>
<dbReference type="InterPro" id="IPR000340">
    <property type="entry name" value="Dual-sp_phosphatase_cat-dom"/>
</dbReference>